<evidence type="ECO:0000313" key="3">
    <source>
        <dbReference type="WBParaSite" id="HPBE_0000544301-mRNA-1"/>
    </source>
</evidence>
<accession>A0A183FFU9</accession>
<dbReference type="WBParaSite" id="HPBE_0000544301-mRNA-1">
    <property type="protein sequence ID" value="HPBE_0000544301-mRNA-1"/>
    <property type="gene ID" value="HPBE_0000544301"/>
</dbReference>
<dbReference type="EMBL" id="UZAH01025471">
    <property type="protein sequence ID" value="VDO64579.1"/>
    <property type="molecule type" value="Genomic_DNA"/>
</dbReference>
<proteinExistence type="predicted"/>
<keyword evidence="2" id="KW-1185">Reference proteome</keyword>
<evidence type="ECO:0000313" key="2">
    <source>
        <dbReference type="Proteomes" id="UP000050761"/>
    </source>
</evidence>
<protein>
    <submittedName>
        <fullName evidence="1 3">Uncharacterized protein</fullName>
    </submittedName>
</protein>
<evidence type="ECO:0000313" key="1">
    <source>
        <dbReference type="EMBL" id="VDO64579.1"/>
    </source>
</evidence>
<organism evidence="2 3">
    <name type="scientific">Heligmosomoides polygyrus</name>
    <name type="common">Parasitic roundworm</name>
    <dbReference type="NCBI Taxonomy" id="6339"/>
    <lineage>
        <taxon>Eukaryota</taxon>
        <taxon>Metazoa</taxon>
        <taxon>Ecdysozoa</taxon>
        <taxon>Nematoda</taxon>
        <taxon>Chromadorea</taxon>
        <taxon>Rhabditida</taxon>
        <taxon>Rhabditina</taxon>
        <taxon>Rhabditomorpha</taxon>
        <taxon>Strongyloidea</taxon>
        <taxon>Heligmosomidae</taxon>
        <taxon>Heligmosomoides</taxon>
    </lineage>
</organism>
<reference evidence="1 2" key="1">
    <citation type="submission" date="2018-11" db="EMBL/GenBank/DDBJ databases">
        <authorList>
            <consortium name="Pathogen Informatics"/>
        </authorList>
    </citation>
    <scope>NUCLEOTIDE SEQUENCE [LARGE SCALE GENOMIC DNA]</scope>
</reference>
<reference evidence="3" key="2">
    <citation type="submission" date="2019-09" db="UniProtKB">
        <authorList>
            <consortium name="WormBaseParasite"/>
        </authorList>
    </citation>
    <scope>IDENTIFICATION</scope>
</reference>
<dbReference type="AlphaFoldDB" id="A0A183FFU9"/>
<dbReference type="Proteomes" id="UP000050761">
    <property type="component" value="Unassembled WGS sequence"/>
</dbReference>
<sequence length="70" mass="8083">MRDRQCNRWKSPSSLAVRSDGYYFPIKYVRRRIHAEDRNMARTLGSLPPRAPSPVFLEDLPEFACSLASV</sequence>
<gene>
    <name evidence="1" type="ORF">HPBE_LOCUS5444</name>
</gene>
<accession>A0A3P7XFR7</accession>
<name>A0A183FFU9_HELPZ</name>